<feature type="transmembrane region" description="Helical" evidence="7">
    <location>
        <begin position="350"/>
        <end position="370"/>
    </location>
</feature>
<evidence type="ECO:0000313" key="9">
    <source>
        <dbReference type="EMBL" id="OQE10283.1"/>
    </source>
</evidence>
<feature type="transmembrane region" description="Helical" evidence="7">
    <location>
        <begin position="412"/>
        <end position="432"/>
    </location>
</feature>
<feature type="domain" description="Major facilitator superfamily (MFS) profile" evidence="8">
    <location>
        <begin position="50"/>
        <end position="555"/>
    </location>
</feature>
<feature type="transmembrane region" description="Helical" evidence="7">
    <location>
        <begin position="203"/>
        <end position="223"/>
    </location>
</feature>
<dbReference type="Gene3D" id="1.20.1250.20">
    <property type="entry name" value="MFS general substrate transporter like domains"/>
    <property type="match status" value="1"/>
</dbReference>
<keyword evidence="2" id="KW-0813">Transport</keyword>
<feature type="transmembrane region" description="Helical" evidence="7">
    <location>
        <begin position="243"/>
        <end position="264"/>
    </location>
</feature>
<dbReference type="OrthoDB" id="10021397at2759"/>
<dbReference type="CDD" id="cd17502">
    <property type="entry name" value="MFS_Azr1_MDR_like"/>
    <property type="match status" value="1"/>
</dbReference>
<name>A0A1V6S9J9_9EURO</name>
<evidence type="ECO:0000256" key="4">
    <source>
        <dbReference type="ARBA" id="ARBA00022989"/>
    </source>
</evidence>
<sequence>MSAPESTTEKAVPGYPTTTASSSNGEDIAVDESTSDDEPKYVSGLRLWAIMCIIFLATLVAALDLGIVATAIPGITSDFHSLDDIGWYSGTIFITVGAASPLIGKLYKYFSGRWVYLGNVITFLIGSLIAAPAPNSVALIIGRAIQGIGVAGVLGGSVLMITYIAEPKLRPMMIGVWTGVLMLSTVLGPLVGGAFTTNVSWRWCFWINLPIGGLIIVMVLLFFHMPKHIKPTPATWKVILKHLDLPGFVVLLVSVVLFTQAMQWGGQTKSWSDGSVIATLVMWIVLTIAFVGIEWFQGEYAMIPLRNLKPRLFWTNALYGWFVNLADFQALFYLPIYFQSIQEQSAITSGVNTIPFVALFALGSLTSGFIVSKTGHLQPMQLASGLLATAGAALLYTMDVNSDKGRYIGPQILLGFGIGLGNQIPMTAYQFFSTPENVQENTGIMLMTNGMSGAFFVTAASCIFTNRMLQTVLSLRPDMDRQTILQTGASEIYAVFHGADLAAVRQAYMVGIKDVFAFSIAGAACTAVLPLIIPRKKLPGHEKKEVDAEEAETSL</sequence>
<feature type="compositionally biased region" description="Polar residues" evidence="6">
    <location>
        <begin position="16"/>
        <end position="25"/>
    </location>
</feature>
<keyword evidence="3 7" id="KW-0812">Transmembrane</keyword>
<dbReference type="InterPro" id="IPR036259">
    <property type="entry name" value="MFS_trans_sf"/>
</dbReference>
<keyword evidence="4 7" id="KW-1133">Transmembrane helix</keyword>
<feature type="region of interest" description="Disordered" evidence="6">
    <location>
        <begin position="1"/>
        <end position="38"/>
    </location>
</feature>
<dbReference type="PANTHER" id="PTHR23501">
    <property type="entry name" value="MAJOR FACILITATOR SUPERFAMILY"/>
    <property type="match status" value="1"/>
</dbReference>
<feature type="transmembrane region" description="Helical" evidence="7">
    <location>
        <begin position="515"/>
        <end position="533"/>
    </location>
</feature>
<proteinExistence type="predicted"/>
<evidence type="ECO:0000256" key="6">
    <source>
        <dbReference type="SAM" id="MobiDB-lite"/>
    </source>
</evidence>
<comment type="caution">
    <text evidence="9">The sequence shown here is derived from an EMBL/GenBank/DDBJ whole genome shotgun (WGS) entry which is preliminary data.</text>
</comment>
<protein>
    <recommendedName>
        <fullName evidence="8">Major facilitator superfamily (MFS) profile domain-containing protein</fullName>
    </recommendedName>
</protein>
<dbReference type="InterPro" id="IPR011701">
    <property type="entry name" value="MFS"/>
</dbReference>
<accession>A0A1V6S9J9</accession>
<feature type="transmembrane region" description="Helical" evidence="7">
    <location>
        <begin position="47"/>
        <end position="73"/>
    </location>
</feature>
<dbReference type="Gene3D" id="1.20.1720.10">
    <property type="entry name" value="Multidrug resistance protein D"/>
    <property type="match status" value="1"/>
</dbReference>
<dbReference type="Pfam" id="PF07690">
    <property type="entry name" value="MFS_1"/>
    <property type="match status" value="1"/>
</dbReference>
<feature type="transmembrane region" description="Helical" evidence="7">
    <location>
        <begin position="85"/>
        <end position="107"/>
    </location>
</feature>
<dbReference type="GO" id="GO:0022857">
    <property type="term" value="F:transmembrane transporter activity"/>
    <property type="evidence" value="ECO:0007669"/>
    <property type="project" value="InterPro"/>
</dbReference>
<comment type="subcellular location">
    <subcellularLocation>
        <location evidence="1">Membrane</location>
        <topology evidence="1">Multi-pass membrane protein</topology>
    </subcellularLocation>
</comment>
<gene>
    <name evidence="9" type="ORF">PENVUL_c004G09890</name>
</gene>
<feature type="transmembrane region" description="Helical" evidence="7">
    <location>
        <begin position="276"/>
        <end position="296"/>
    </location>
</feature>
<feature type="transmembrane region" description="Helical" evidence="7">
    <location>
        <begin position="444"/>
        <end position="469"/>
    </location>
</feature>
<evidence type="ECO:0000313" key="10">
    <source>
        <dbReference type="Proteomes" id="UP000191518"/>
    </source>
</evidence>
<feature type="transmembrane region" description="Helical" evidence="7">
    <location>
        <begin position="317"/>
        <end position="338"/>
    </location>
</feature>
<dbReference type="EMBL" id="MDYP01000004">
    <property type="protein sequence ID" value="OQE10283.1"/>
    <property type="molecule type" value="Genomic_DNA"/>
</dbReference>
<feature type="transmembrane region" description="Helical" evidence="7">
    <location>
        <begin position="145"/>
        <end position="165"/>
    </location>
</feature>
<feature type="transmembrane region" description="Helical" evidence="7">
    <location>
        <begin position="114"/>
        <end position="133"/>
    </location>
</feature>
<evidence type="ECO:0000256" key="5">
    <source>
        <dbReference type="ARBA" id="ARBA00023136"/>
    </source>
</evidence>
<dbReference type="GO" id="GO:0005886">
    <property type="term" value="C:plasma membrane"/>
    <property type="evidence" value="ECO:0007669"/>
    <property type="project" value="TreeGrafter"/>
</dbReference>
<keyword evidence="10" id="KW-1185">Reference proteome</keyword>
<evidence type="ECO:0000256" key="1">
    <source>
        <dbReference type="ARBA" id="ARBA00004141"/>
    </source>
</evidence>
<dbReference type="InterPro" id="IPR020846">
    <property type="entry name" value="MFS_dom"/>
</dbReference>
<organism evidence="9 10">
    <name type="scientific">Penicillium vulpinum</name>
    <dbReference type="NCBI Taxonomy" id="29845"/>
    <lineage>
        <taxon>Eukaryota</taxon>
        <taxon>Fungi</taxon>
        <taxon>Dikarya</taxon>
        <taxon>Ascomycota</taxon>
        <taxon>Pezizomycotina</taxon>
        <taxon>Eurotiomycetes</taxon>
        <taxon>Eurotiomycetidae</taxon>
        <taxon>Eurotiales</taxon>
        <taxon>Aspergillaceae</taxon>
        <taxon>Penicillium</taxon>
    </lineage>
</organism>
<dbReference type="Proteomes" id="UP000191518">
    <property type="component" value="Unassembled WGS sequence"/>
</dbReference>
<evidence type="ECO:0000256" key="7">
    <source>
        <dbReference type="SAM" id="Phobius"/>
    </source>
</evidence>
<keyword evidence="5 7" id="KW-0472">Membrane</keyword>
<reference evidence="10" key="1">
    <citation type="journal article" date="2017" name="Nat. Microbiol.">
        <title>Global analysis of biosynthetic gene clusters reveals vast potential of secondary metabolite production in Penicillium species.</title>
        <authorList>
            <person name="Nielsen J.C."/>
            <person name="Grijseels S."/>
            <person name="Prigent S."/>
            <person name="Ji B."/>
            <person name="Dainat J."/>
            <person name="Nielsen K.F."/>
            <person name="Frisvad J.C."/>
            <person name="Workman M."/>
            <person name="Nielsen J."/>
        </authorList>
    </citation>
    <scope>NUCLEOTIDE SEQUENCE [LARGE SCALE GENOMIC DNA]</scope>
    <source>
        <strain evidence="10">IBT 29486</strain>
    </source>
</reference>
<evidence type="ECO:0000256" key="2">
    <source>
        <dbReference type="ARBA" id="ARBA00022448"/>
    </source>
</evidence>
<feature type="transmembrane region" description="Helical" evidence="7">
    <location>
        <begin position="172"/>
        <end position="191"/>
    </location>
</feature>
<dbReference type="SUPFAM" id="SSF103473">
    <property type="entry name" value="MFS general substrate transporter"/>
    <property type="match status" value="1"/>
</dbReference>
<dbReference type="AlphaFoldDB" id="A0A1V6S9J9"/>
<evidence type="ECO:0000256" key="3">
    <source>
        <dbReference type="ARBA" id="ARBA00022692"/>
    </source>
</evidence>
<dbReference type="PROSITE" id="PS50850">
    <property type="entry name" value="MFS"/>
    <property type="match status" value="1"/>
</dbReference>
<evidence type="ECO:0000259" key="8">
    <source>
        <dbReference type="PROSITE" id="PS50850"/>
    </source>
</evidence>
<dbReference type="PANTHER" id="PTHR23501:SF177">
    <property type="entry name" value="MAJOR FACILITATOR SUPERFAMILY (MFS) PROFILE DOMAIN-CONTAINING PROTEIN-RELATED"/>
    <property type="match status" value="1"/>
</dbReference>